<sequence length="80" mass="9075">MKIQFLGIKNQVKKSGCSSCGSRKLSNHTFQRETRMVLPSGQTKIFYAGQVYEVMEQDGDFLLMQTYSLDGQAVKMFQEG</sequence>
<dbReference type="AlphaFoldDB" id="A0A2W3ZM40"/>
<evidence type="ECO:0000313" key="1">
    <source>
        <dbReference type="EMBL" id="PZL69943.1"/>
    </source>
</evidence>
<name>A0A2W3ZM40_9ENTE</name>
<comment type="caution">
    <text evidence="1">The sequence shown here is derived from an EMBL/GenBank/DDBJ whole genome shotgun (WGS) entry which is preliminary data.</text>
</comment>
<dbReference type="Proteomes" id="UP000249828">
    <property type="component" value="Unassembled WGS sequence"/>
</dbReference>
<evidence type="ECO:0000313" key="2">
    <source>
        <dbReference type="Proteomes" id="UP000249828"/>
    </source>
</evidence>
<reference evidence="1 2" key="1">
    <citation type="submission" date="2017-11" db="EMBL/GenBank/DDBJ databases">
        <title>Draft genome sequence of Enterococcus plantarum TRW2 strain isolated from lettuce.</title>
        <authorList>
            <person name="Kim E.B."/>
            <person name="Marco M.L."/>
            <person name="Williams T.R."/>
            <person name="You I.H."/>
        </authorList>
    </citation>
    <scope>NUCLEOTIDE SEQUENCE [LARGE SCALE GENOMIC DNA]</scope>
    <source>
        <strain evidence="1 2">TRW2</strain>
    </source>
</reference>
<accession>A0A2W3ZM40</accession>
<keyword evidence="2" id="KW-1185">Reference proteome</keyword>
<gene>
    <name evidence="1" type="ORF">CI088_16985</name>
</gene>
<protein>
    <submittedName>
        <fullName evidence="1">Uncharacterized protein</fullName>
    </submittedName>
</protein>
<dbReference type="EMBL" id="PIEU01000129">
    <property type="protein sequence ID" value="PZL69943.1"/>
    <property type="molecule type" value="Genomic_DNA"/>
</dbReference>
<proteinExistence type="predicted"/>
<organism evidence="1 2">
    <name type="scientific">Enterococcus plantarum</name>
    <dbReference type="NCBI Taxonomy" id="1077675"/>
    <lineage>
        <taxon>Bacteria</taxon>
        <taxon>Bacillati</taxon>
        <taxon>Bacillota</taxon>
        <taxon>Bacilli</taxon>
        <taxon>Lactobacillales</taxon>
        <taxon>Enterococcaceae</taxon>
        <taxon>Enterococcus</taxon>
    </lineage>
</organism>
<dbReference type="RefSeq" id="WP_111249027.1">
    <property type="nucleotide sequence ID" value="NZ_JAFLVY010000021.1"/>
</dbReference>